<dbReference type="SUPFAM" id="SSF55486">
    <property type="entry name" value="Metalloproteases ('zincins'), catalytic domain"/>
    <property type="match status" value="1"/>
</dbReference>
<evidence type="ECO:0000256" key="2">
    <source>
        <dbReference type="ARBA" id="ARBA00007357"/>
    </source>
</evidence>
<proteinExistence type="inferred from homology"/>
<reference evidence="10" key="1">
    <citation type="submission" date="2021-01" db="EMBL/GenBank/DDBJ databases">
        <authorList>
            <person name="Corre E."/>
            <person name="Pelletier E."/>
            <person name="Niang G."/>
            <person name="Scheremetjew M."/>
            <person name="Finn R."/>
            <person name="Kale V."/>
            <person name="Holt S."/>
            <person name="Cochrane G."/>
            <person name="Meng A."/>
            <person name="Brown T."/>
            <person name="Cohen L."/>
        </authorList>
    </citation>
    <scope>NUCLEOTIDE SEQUENCE</scope>
    <source>
        <strain evidence="10">CCMP 2712</strain>
    </source>
</reference>
<dbReference type="PANTHER" id="PTHR11733">
    <property type="entry name" value="ZINC METALLOPROTEASE FAMILY M13 NEPRILYSIN-RELATED"/>
    <property type="match status" value="1"/>
</dbReference>
<dbReference type="GO" id="GO:0046872">
    <property type="term" value="F:metal ion binding"/>
    <property type="evidence" value="ECO:0007669"/>
    <property type="project" value="UniProtKB-KW"/>
</dbReference>
<accession>A0A7S4PCN6</accession>
<evidence type="ECO:0000256" key="1">
    <source>
        <dbReference type="ARBA" id="ARBA00001947"/>
    </source>
</evidence>
<dbReference type="Gene3D" id="3.40.390.10">
    <property type="entry name" value="Collagenase (Catalytic Domain)"/>
    <property type="match status" value="1"/>
</dbReference>
<sequence length="725" mass="83414">MAERLHSMSSKNAVFASLGFAAAAAALSIIGSIAFLSPPQRISTLSVHDPLGVSIAPLGVQRGRAAAAHFPASVVRQMDLSADPCEDFYQYACGGFEEHVQIPEDLGGFARSWDGGSAKIYDEMRKVLEKDQGKAGDWYRSCMMVDYVNEQGAKPLQPYLEQIANIETYQDLWEVMSQFQFWDVPAFFDWWVGADNLEPQLMNFYLGTGGLILPDYTFYTENNDEMKSHRAAYREFIVTQLTLAGLSKEQANTDADICFEIETELAIYQRLEPYVSLKKSFKHISQQELVESYPNVNFTMLFDRMGISQVGTERNNIVVKAPEFFQRLNDFFGKRSAKSLIPYLRWHLVYNLSPLLSHEFLEATLKVDANLMGISKQPERWHKCVAAAKSALPMIVDQLFIENYFSEEDRKIALTMLDYIRDAFKQDLEQVSWMSEQAREAALEKLANIFFECGHPLKWDECDWEVSPTSYFNNSLVSCEHRKMKKLARLFSAPQRRRWSMSVMSVNSYYDNAVNGLFITAGMLQKPFFDAEYDMSRNFGGVGAIMGHELTHGFDNTGRKYDQESRLRDWWDRKTVDEFEARGQCIAKLYSKFEMLGMHVKGNLTLGENIADFGGLKAAYHAWLNWFKDDFCRGIDKEDMPLTFQLCEEQAKPAIWQKHLFWVSYGQNWCDKERDPSMKMALQTDEHSPDKFRVNGPLTQNEDFARDWKCPINSRMNPKDKCVLW</sequence>
<evidence type="ECO:0000256" key="6">
    <source>
        <dbReference type="ARBA" id="ARBA00022833"/>
    </source>
</evidence>
<dbReference type="Gene3D" id="1.10.1380.10">
    <property type="entry name" value="Neutral endopeptidase , domain2"/>
    <property type="match status" value="1"/>
</dbReference>
<feature type="domain" description="Peptidase M13 C-terminal" evidence="8">
    <location>
        <begin position="507"/>
        <end position="722"/>
    </location>
</feature>
<dbReference type="Pfam" id="PF05649">
    <property type="entry name" value="Peptidase_M13_N"/>
    <property type="match status" value="1"/>
</dbReference>
<dbReference type="PANTHER" id="PTHR11733:SF167">
    <property type="entry name" value="FI17812P1-RELATED"/>
    <property type="match status" value="1"/>
</dbReference>
<dbReference type="GO" id="GO:0005886">
    <property type="term" value="C:plasma membrane"/>
    <property type="evidence" value="ECO:0007669"/>
    <property type="project" value="TreeGrafter"/>
</dbReference>
<dbReference type="PROSITE" id="PS51885">
    <property type="entry name" value="NEPRILYSIN"/>
    <property type="match status" value="1"/>
</dbReference>
<dbReference type="OMA" id="TTRNRMM"/>
<dbReference type="EMBL" id="HBKN01042072">
    <property type="protein sequence ID" value="CAE2330526.1"/>
    <property type="molecule type" value="Transcribed_RNA"/>
</dbReference>
<protein>
    <submittedName>
        <fullName evidence="10">Uncharacterized protein</fullName>
    </submittedName>
</protein>
<evidence type="ECO:0000256" key="3">
    <source>
        <dbReference type="ARBA" id="ARBA00022670"/>
    </source>
</evidence>
<name>A0A7S4PCN6_GUITH</name>
<organism evidence="10">
    <name type="scientific">Guillardia theta</name>
    <name type="common">Cryptophyte</name>
    <name type="synonym">Cryptomonas phi</name>
    <dbReference type="NCBI Taxonomy" id="55529"/>
    <lineage>
        <taxon>Eukaryota</taxon>
        <taxon>Cryptophyceae</taxon>
        <taxon>Pyrenomonadales</taxon>
        <taxon>Geminigeraceae</taxon>
        <taxon>Guillardia</taxon>
    </lineage>
</organism>
<evidence type="ECO:0000313" key="10">
    <source>
        <dbReference type="EMBL" id="CAE2330526.1"/>
    </source>
</evidence>
<dbReference type="InterPro" id="IPR018497">
    <property type="entry name" value="Peptidase_M13_C"/>
</dbReference>
<dbReference type="AlphaFoldDB" id="A0A7S4PCN6"/>
<keyword evidence="6" id="KW-0862">Zinc</keyword>
<comment type="similarity">
    <text evidence="2">Belongs to the peptidase M13 family.</text>
</comment>
<dbReference type="InterPro" id="IPR000718">
    <property type="entry name" value="Peptidase_M13"/>
</dbReference>
<keyword evidence="7" id="KW-0482">Metalloprotease</keyword>
<dbReference type="GO" id="GO:0004222">
    <property type="term" value="F:metalloendopeptidase activity"/>
    <property type="evidence" value="ECO:0007669"/>
    <property type="project" value="InterPro"/>
</dbReference>
<dbReference type="Pfam" id="PF01431">
    <property type="entry name" value="Peptidase_M13"/>
    <property type="match status" value="1"/>
</dbReference>
<gene>
    <name evidence="10" type="ORF">GTHE00462_LOCUS32911</name>
</gene>
<evidence type="ECO:0000256" key="4">
    <source>
        <dbReference type="ARBA" id="ARBA00022723"/>
    </source>
</evidence>
<dbReference type="InterPro" id="IPR042089">
    <property type="entry name" value="Peptidase_M13_dom_2"/>
</dbReference>
<evidence type="ECO:0000256" key="5">
    <source>
        <dbReference type="ARBA" id="ARBA00022801"/>
    </source>
</evidence>
<dbReference type="PRINTS" id="PR00786">
    <property type="entry name" value="NEPRILYSIN"/>
</dbReference>
<keyword evidence="5" id="KW-0378">Hydrolase</keyword>
<keyword evidence="4" id="KW-0479">Metal-binding</keyword>
<feature type="domain" description="Peptidase M13 N-terminal" evidence="9">
    <location>
        <begin position="84"/>
        <end position="456"/>
    </location>
</feature>
<evidence type="ECO:0000259" key="8">
    <source>
        <dbReference type="Pfam" id="PF01431"/>
    </source>
</evidence>
<evidence type="ECO:0000259" key="9">
    <source>
        <dbReference type="Pfam" id="PF05649"/>
    </source>
</evidence>
<dbReference type="CDD" id="cd08662">
    <property type="entry name" value="M13"/>
    <property type="match status" value="1"/>
</dbReference>
<dbReference type="InterPro" id="IPR024079">
    <property type="entry name" value="MetalloPept_cat_dom_sf"/>
</dbReference>
<dbReference type="InterPro" id="IPR008753">
    <property type="entry name" value="Peptidase_M13_N"/>
</dbReference>
<comment type="cofactor">
    <cofactor evidence="1">
        <name>Zn(2+)</name>
        <dbReference type="ChEBI" id="CHEBI:29105"/>
    </cofactor>
</comment>
<evidence type="ECO:0000256" key="7">
    <source>
        <dbReference type="ARBA" id="ARBA00023049"/>
    </source>
</evidence>
<keyword evidence="3" id="KW-0645">Protease</keyword>
<dbReference type="GO" id="GO:0016485">
    <property type="term" value="P:protein processing"/>
    <property type="evidence" value="ECO:0007669"/>
    <property type="project" value="TreeGrafter"/>
</dbReference>